<evidence type="ECO:0000313" key="1">
    <source>
        <dbReference type="EMBL" id="JAD16374.1"/>
    </source>
</evidence>
<proteinExistence type="predicted"/>
<accession>A0A0A9TWS2</accession>
<dbReference type="AlphaFoldDB" id="A0A0A9TWS2"/>
<reference evidence="1" key="1">
    <citation type="submission" date="2014-09" db="EMBL/GenBank/DDBJ databases">
        <authorList>
            <person name="Magalhaes I.L.F."/>
            <person name="Oliveira U."/>
            <person name="Santos F.R."/>
            <person name="Vidigal T.H.D.A."/>
            <person name="Brescovit A.D."/>
            <person name="Santos A.J."/>
        </authorList>
    </citation>
    <scope>NUCLEOTIDE SEQUENCE</scope>
    <source>
        <tissue evidence="1">Shoot tissue taken approximately 20 cm above the soil surface</tissue>
    </source>
</reference>
<name>A0A0A9TWS2_ARUDO</name>
<organism evidence="1">
    <name type="scientific">Arundo donax</name>
    <name type="common">Giant reed</name>
    <name type="synonym">Donax arundinaceus</name>
    <dbReference type="NCBI Taxonomy" id="35708"/>
    <lineage>
        <taxon>Eukaryota</taxon>
        <taxon>Viridiplantae</taxon>
        <taxon>Streptophyta</taxon>
        <taxon>Embryophyta</taxon>
        <taxon>Tracheophyta</taxon>
        <taxon>Spermatophyta</taxon>
        <taxon>Magnoliopsida</taxon>
        <taxon>Liliopsida</taxon>
        <taxon>Poales</taxon>
        <taxon>Poaceae</taxon>
        <taxon>PACMAD clade</taxon>
        <taxon>Arundinoideae</taxon>
        <taxon>Arundineae</taxon>
        <taxon>Arundo</taxon>
    </lineage>
</organism>
<dbReference type="EMBL" id="GBRH01281521">
    <property type="protein sequence ID" value="JAD16374.1"/>
    <property type="molecule type" value="Transcribed_RNA"/>
</dbReference>
<sequence>MAKRCLQVLGIVGLGFNFFFVKVGLERY</sequence>
<reference evidence="1" key="2">
    <citation type="journal article" date="2015" name="Data Brief">
        <title>Shoot transcriptome of the giant reed, Arundo donax.</title>
        <authorList>
            <person name="Barrero R.A."/>
            <person name="Guerrero F.D."/>
            <person name="Moolhuijzen P."/>
            <person name="Goolsby J.A."/>
            <person name="Tidwell J."/>
            <person name="Bellgard S.E."/>
            <person name="Bellgard M.I."/>
        </authorList>
    </citation>
    <scope>NUCLEOTIDE SEQUENCE</scope>
    <source>
        <tissue evidence="1">Shoot tissue taken approximately 20 cm above the soil surface</tissue>
    </source>
</reference>
<protein>
    <submittedName>
        <fullName evidence="1">Uncharacterized protein</fullName>
    </submittedName>
</protein>